<keyword evidence="1" id="KW-0175">Coiled coil</keyword>
<comment type="caution">
    <text evidence="2">The sequence shown here is derived from an EMBL/GenBank/DDBJ whole genome shotgun (WGS) entry which is preliminary data.</text>
</comment>
<feature type="coiled-coil region" evidence="1">
    <location>
        <begin position="6"/>
        <end position="124"/>
    </location>
</feature>
<accession>A0A8S1MMW9</accession>
<sequence length="235" mass="27366">MIQLTKEHLHDQNKKLTEENQRLELFVFSLQRQLQNLATFIERERFLQEQVDQLNLELGNLRRDNVNLQEVILSLQSQSNTNNIKNEKLLNEIETIKQFYEEQINTFSKENAKLQRQVKDFNNKQISNLQLSAAKLVEIGNKIDQKIGDQSHRRMLSNPIAQNPQGISKEIYQNLIQQLSNQSTDEKMLYTSQSKLKLQDSNTFSKLSQKQSKMPGFQAAQLDQPLPSVSNLIKK</sequence>
<dbReference type="AlphaFoldDB" id="A0A8S1MMW9"/>
<reference evidence="2" key="1">
    <citation type="submission" date="2021-01" db="EMBL/GenBank/DDBJ databases">
        <authorList>
            <consortium name="Genoscope - CEA"/>
            <person name="William W."/>
        </authorList>
    </citation>
    <scope>NUCLEOTIDE SEQUENCE</scope>
</reference>
<gene>
    <name evidence="2" type="ORF">PSON_ATCC_30995.1.T0390281</name>
</gene>
<evidence type="ECO:0000313" key="3">
    <source>
        <dbReference type="Proteomes" id="UP000692954"/>
    </source>
</evidence>
<organism evidence="2 3">
    <name type="scientific">Paramecium sonneborni</name>
    <dbReference type="NCBI Taxonomy" id="65129"/>
    <lineage>
        <taxon>Eukaryota</taxon>
        <taxon>Sar</taxon>
        <taxon>Alveolata</taxon>
        <taxon>Ciliophora</taxon>
        <taxon>Intramacronucleata</taxon>
        <taxon>Oligohymenophorea</taxon>
        <taxon>Peniculida</taxon>
        <taxon>Parameciidae</taxon>
        <taxon>Paramecium</taxon>
    </lineage>
</organism>
<dbReference type="OrthoDB" id="298106at2759"/>
<proteinExistence type="predicted"/>
<dbReference type="EMBL" id="CAJJDN010000039">
    <property type="protein sequence ID" value="CAD8079771.1"/>
    <property type="molecule type" value="Genomic_DNA"/>
</dbReference>
<dbReference type="Proteomes" id="UP000692954">
    <property type="component" value="Unassembled WGS sequence"/>
</dbReference>
<evidence type="ECO:0000313" key="2">
    <source>
        <dbReference type="EMBL" id="CAD8079771.1"/>
    </source>
</evidence>
<name>A0A8S1MMW9_9CILI</name>
<keyword evidence="3" id="KW-1185">Reference proteome</keyword>
<evidence type="ECO:0000256" key="1">
    <source>
        <dbReference type="SAM" id="Coils"/>
    </source>
</evidence>
<protein>
    <submittedName>
        <fullName evidence="2">Uncharacterized protein</fullName>
    </submittedName>
</protein>